<protein>
    <submittedName>
        <fullName evidence="2">Uncharacterized protein</fullName>
    </submittedName>
</protein>
<keyword evidence="1" id="KW-0472">Membrane</keyword>
<proteinExistence type="predicted"/>
<organism evidence="2 3">
    <name type="scientific">Candidatus Uhrbacteria bacterium GW2011_GWC2_41_11</name>
    <dbReference type="NCBI Taxonomy" id="1618985"/>
    <lineage>
        <taxon>Bacteria</taxon>
        <taxon>Candidatus Uhriibacteriota</taxon>
    </lineage>
</organism>
<sequence length="746" mass="83716">MFASQGQLGIMYTKIGKKCKYRPDMNRLEIQLKTSIIEESAAYSRQYLLTYAEPIPECNGHLFAIITISKHHPASESLGQIIKEALEISLQSTEPETNAAHQFEQLLESINQHLSQISSEWENILSPTDIHAMVGMVVDQEMYLSGTGNLCALFLHKLPDQRYQVFNLFRSIQTEHVAPNWQKLFAVVLDGDIHPGDIFCVSNEALEQEILPEDLHHILTTLPPQGAALKLRRYFSEETDFALFILKAQTIEESSGSLKPVGPQRTSAESSIRQLDTNQEKTARLLADQKPAIGNRIMDTWKKMKKGWDDKGGTIGIGRKTIRFLFLFIRRHINHQESSEHLPSTKNIIQKTHSWIRQHIRRVPKTSRYLALASIFFIIVLIISISAISQSRVQQAKQSAFNQTFRSWEEKRDQASGALIYGDETRARTLITETLAALEKTTVPSPEDQTNTDRLAADLRNMLDTLRHITHIPNPPVVGDLASISPTSDPQAMHLDGDHLVVFADRGDVYQLSISSKTWERILSPNSSGKKFSSIQISKENASTYLLRDHSEIATFDTGNNTSSKISLLLRSSSDKKTQWVDLSSYSGRLYILSLGTSGAEIIRFDQADGTFALPGTKWIRARTTDLSDATAMAVDGTVFVLKKNGGIVRFVSGSETGWKTESVDPPLTNASELWTDTKSPYLYVLEPSTKRLVVFNKEDGTFVAQYQSDALDDLVDVVVSENQKAIYFLADSKVYRVDASHLNKK</sequence>
<dbReference type="SUPFAM" id="SSF101898">
    <property type="entry name" value="NHL repeat"/>
    <property type="match status" value="1"/>
</dbReference>
<keyword evidence="1" id="KW-1133">Transmembrane helix</keyword>
<comment type="caution">
    <text evidence="2">The sequence shown here is derived from an EMBL/GenBank/DDBJ whole genome shotgun (WGS) entry which is preliminary data.</text>
</comment>
<evidence type="ECO:0000256" key="1">
    <source>
        <dbReference type="SAM" id="Phobius"/>
    </source>
</evidence>
<dbReference type="EMBL" id="LCAH01000002">
    <property type="protein sequence ID" value="KKR87608.1"/>
    <property type="molecule type" value="Genomic_DNA"/>
</dbReference>
<evidence type="ECO:0000313" key="2">
    <source>
        <dbReference type="EMBL" id="KKR87608.1"/>
    </source>
</evidence>
<dbReference type="Gene3D" id="2.120.10.30">
    <property type="entry name" value="TolB, C-terminal domain"/>
    <property type="match status" value="1"/>
</dbReference>
<reference evidence="2 3" key="1">
    <citation type="journal article" date="2015" name="Nature">
        <title>rRNA introns, odd ribosomes, and small enigmatic genomes across a large radiation of phyla.</title>
        <authorList>
            <person name="Brown C.T."/>
            <person name="Hug L.A."/>
            <person name="Thomas B.C."/>
            <person name="Sharon I."/>
            <person name="Castelle C.J."/>
            <person name="Singh A."/>
            <person name="Wilkins M.J."/>
            <person name="Williams K.H."/>
            <person name="Banfield J.F."/>
        </authorList>
    </citation>
    <scope>NUCLEOTIDE SEQUENCE [LARGE SCALE GENOMIC DNA]</scope>
</reference>
<evidence type="ECO:0000313" key="3">
    <source>
        <dbReference type="Proteomes" id="UP000034616"/>
    </source>
</evidence>
<dbReference type="AlphaFoldDB" id="A0A0G0UFE8"/>
<gene>
    <name evidence="2" type="ORF">UU35_C0002G0109</name>
</gene>
<name>A0A0G0UFE8_9BACT</name>
<keyword evidence="1" id="KW-0812">Transmembrane</keyword>
<dbReference type="Proteomes" id="UP000034616">
    <property type="component" value="Unassembled WGS sequence"/>
</dbReference>
<accession>A0A0G0UFE8</accession>
<dbReference type="InterPro" id="IPR011042">
    <property type="entry name" value="6-blade_b-propeller_TolB-like"/>
</dbReference>
<feature type="transmembrane region" description="Helical" evidence="1">
    <location>
        <begin position="369"/>
        <end position="388"/>
    </location>
</feature>